<feature type="region of interest" description="Disordered" evidence="1">
    <location>
        <begin position="322"/>
        <end position="364"/>
    </location>
</feature>
<feature type="compositionally biased region" description="Basic and acidic residues" evidence="1">
    <location>
        <begin position="322"/>
        <end position="333"/>
    </location>
</feature>
<evidence type="ECO:0000313" key="3">
    <source>
        <dbReference type="Proteomes" id="UP000694044"/>
    </source>
</evidence>
<dbReference type="EMBL" id="JAGDFM010000066">
    <property type="protein sequence ID" value="KAG7388107.1"/>
    <property type="molecule type" value="Genomic_DNA"/>
</dbReference>
<feature type="region of interest" description="Disordered" evidence="1">
    <location>
        <begin position="1"/>
        <end position="25"/>
    </location>
</feature>
<organism evidence="2 3">
    <name type="scientific">Phytophthora pseudosyringae</name>
    <dbReference type="NCBI Taxonomy" id="221518"/>
    <lineage>
        <taxon>Eukaryota</taxon>
        <taxon>Sar</taxon>
        <taxon>Stramenopiles</taxon>
        <taxon>Oomycota</taxon>
        <taxon>Peronosporomycetes</taxon>
        <taxon>Peronosporales</taxon>
        <taxon>Peronosporaceae</taxon>
        <taxon>Phytophthora</taxon>
    </lineage>
</organism>
<keyword evidence="3" id="KW-1185">Reference proteome</keyword>
<dbReference type="Proteomes" id="UP000694044">
    <property type="component" value="Unassembled WGS sequence"/>
</dbReference>
<evidence type="ECO:0000313" key="2">
    <source>
        <dbReference type="EMBL" id="KAG7388107.1"/>
    </source>
</evidence>
<accession>A0A8T1W3B5</accession>
<name>A0A8T1W3B5_9STRA</name>
<protein>
    <submittedName>
        <fullName evidence="2">Uncharacterized protein</fullName>
    </submittedName>
</protein>
<feature type="compositionally biased region" description="Basic and acidic residues" evidence="1">
    <location>
        <begin position="341"/>
        <end position="364"/>
    </location>
</feature>
<gene>
    <name evidence="2" type="ORF">PHYPSEUDO_013067</name>
</gene>
<evidence type="ECO:0000256" key="1">
    <source>
        <dbReference type="SAM" id="MobiDB-lite"/>
    </source>
</evidence>
<proteinExistence type="predicted"/>
<comment type="caution">
    <text evidence="2">The sequence shown here is derived from an EMBL/GenBank/DDBJ whole genome shotgun (WGS) entry which is preliminary data.</text>
</comment>
<sequence>MRNTASWRKGTGAAIEATTDDDGRGPSFWGSVEVDRQVAESLNQALASIAALRCGGNDSSFWGSVKADNEVAESLNQALASIAALPCWDRRGGDFECGNGVGDDFECGNGGGDDFECGNEGGDGGDGGGHVGPAAVAEEGRSHRVSMRVFLIELIAKFSATGVWLRLKGKPVNYENSWVCKSGFTTVCVKRRAWDFMAHVVGLGLPPDAKDVVLEFIVLTARAGRRGLHTGEMVTRNNCTDHKVRIPWHAHNVKFSRMRSAQSELYERTLLKQTASPDVDSTMHTSYDAAVVYLSRKYGVEVLSDVESADIKHQLEKGMADEISRRKEDDRRTRIQQRQVLEAEKSAEINRISDDNDRAEARKK</sequence>
<reference evidence="2" key="1">
    <citation type="submission" date="2021-02" db="EMBL/GenBank/DDBJ databases">
        <authorList>
            <person name="Palmer J.M."/>
        </authorList>
    </citation>
    <scope>NUCLEOTIDE SEQUENCE</scope>
    <source>
        <strain evidence="2">SCRP734</strain>
    </source>
</reference>
<dbReference type="AlphaFoldDB" id="A0A8T1W3B5"/>